<dbReference type="InterPro" id="IPR050745">
    <property type="entry name" value="Multifunctional_regulatory"/>
</dbReference>
<dbReference type="KEGG" id="gtt:GUITHDRAFT_56022"/>
<evidence type="ECO:0000313" key="5">
    <source>
        <dbReference type="EnsemblProtists" id="EKX33975"/>
    </source>
</evidence>
<evidence type="ECO:0000313" key="4">
    <source>
        <dbReference type="EMBL" id="EKX33975.1"/>
    </source>
</evidence>
<reference evidence="5" key="3">
    <citation type="submission" date="2015-06" db="UniProtKB">
        <authorList>
            <consortium name="EnsemblProtists"/>
        </authorList>
    </citation>
    <scope>IDENTIFICATION</scope>
</reference>
<dbReference type="PROSITE" id="PS50088">
    <property type="entry name" value="ANK_REPEAT"/>
    <property type="match status" value="3"/>
</dbReference>
<name>L1IDS2_GUITC</name>
<protein>
    <submittedName>
        <fullName evidence="4 5">Uncharacterized protein</fullName>
    </submittedName>
</protein>
<dbReference type="InterPro" id="IPR002110">
    <property type="entry name" value="Ankyrin_rpt"/>
</dbReference>
<dbReference type="GeneID" id="17290711"/>
<dbReference type="AlphaFoldDB" id="L1IDS2"/>
<keyword evidence="6" id="KW-1185">Reference proteome</keyword>
<evidence type="ECO:0000256" key="3">
    <source>
        <dbReference type="PROSITE-ProRule" id="PRU00023"/>
    </source>
</evidence>
<reference evidence="6" key="2">
    <citation type="submission" date="2012-11" db="EMBL/GenBank/DDBJ databases">
        <authorList>
            <person name="Kuo A."/>
            <person name="Curtis B.A."/>
            <person name="Tanifuji G."/>
            <person name="Burki F."/>
            <person name="Gruber A."/>
            <person name="Irimia M."/>
            <person name="Maruyama S."/>
            <person name="Arias M.C."/>
            <person name="Ball S.G."/>
            <person name="Gile G.H."/>
            <person name="Hirakawa Y."/>
            <person name="Hopkins J.F."/>
            <person name="Rensing S.A."/>
            <person name="Schmutz J."/>
            <person name="Symeonidi A."/>
            <person name="Elias M."/>
            <person name="Eveleigh R.J."/>
            <person name="Herman E.K."/>
            <person name="Klute M.J."/>
            <person name="Nakayama T."/>
            <person name="Obornik M."/>
            <person name="Reyes-Prieto A."/>
            <person name="Armbrust E.V."/>
            <person name="Aves S.J."/>
            <person name="Beiko R.G."/>
            <person name="Coutinho P."/>
            <person name="Dacks J.B."/>
            <person name="Durnford D.G."/>
            <person name="Fast N.M."/>
            <person name="Green B.R."/>
            <person name="Grisdale C."/>
            <person name="Hempe F."/>
            <person name="Henrissat B."/>
            <person name="Hoppner M.P."/>
            <person name="Ishida K.-I."/>
            <person name="Kim E."/>
            <person name="Koreny L."/>
            <person name="Kroth P.G."/>
            <person name="Liu Y."/>
            <person name="Malik S.-B."/>
            <person name="Maier U.G."/>
            <person name="McRose D."/>
            <person name="Mock T."/>
            <person name="Neilson J.A."/>
            <person name="Onodera N.T."/>
            <person name="Poole A.M."/>
            <person name="Pritham E.J."/>
            <person name="Richards T.A."/>
            <person name="Rocap G."/>
            <person name="Roy S.W."/>
            <person name="Sarai C."/>
            <person name="Schaack S."/>
            <person name="Shirato S."/>
            <person name="Slamovits C.H."/>
            <person name="Spencer D.F."/>
            <person name="Suzuki S."/>
            <person name="Worden A.Z."/>
            <person name="Zauner S."/>
            <person name="Barry K."/>
            <person name="Bell C."/>
            <person name="Bharti A.K."/>
            <person name="Crow J.A."/>
            <person name="Grimwood J."/>
            <person name="Kramer R."/>
            <person name="Lindquist E."/>
            <person name="Lucas S."/>
            <person name="Salamov A."/>
            <person name="McFadden G.I."/>
            <person name="Lane C.E."/>
            <person name="Keeling P.J."/>
            <person name="Gray M.W."/>
            <person name="Grigoriev I.V."/>
            <person name="Archibald J.M."/>
        </authorList>
    </citation>
    <scope>NUCLEOTIDE SEQUENCE</scope>
    <source>
        <strain evidence="6">CCMP2712</strain>
    </source>
</reference>
<dbReference type="SMART" id="SM00248">
    <property type="entry name" value="ANK"/>
    <property type="match status" value="3"/>
</dbReference>
<dbReference type="EnsemblProtists" id="EKX33975">
    <property type="protein sequence ID" value="EKX33975"/>
    <property type="gene ID" value="GUITHDRAFT_56022"/>
</dbReference>
<feature type="non-terminal residue" evidence="4">
    <location>
        <position position="1"/>
    </location>
</feature>
<keyword evidence="2 3" id="KW-0040">ANK repeat</keyword>
<sequence length="134" mass="14438">DARTTQFLLDHHNLRADDTTGSQTPLLVAAIKGNAEIMRILLDRGADVDASSVTGRSMQEVGQSPRGDSPLHYAAINGGEDCVEMLLLLQADVNRRSARYGETPLHKAILFGRTGVVRQLLAAGADCRVDNDRG</sequence>
<dbReference type="InterPro" id="IPR036770">
    <property type="entry name" value="Ankyrin_rpt-contain_sf"/>
</dbReference>
<dbReference type="EMBL" id="JH993123">
    <property type="protein sequence ID" value="EKX33975.1"/>
    <property type="molecule type" value="Genomic_DNA"/>
</dbReference>
<keyword evidence="1" id="KW-0677">Repeat</keyword>
<dbReference type="Pfam" id="PF13857">
    <property type="entry name" value="Ank_5"/>
    <property type="match status" value="1"/>
</dbReference>
<organism evidence="4">
    <name type="scientific">Guillardia theta (strain CCMP2712)</name>
    <name type="common">Cryptophyte</name>
    <dbReference type="NCBI Taxonomy" id="905079"/>
    <lineage>
        <taxon>Eukaryota</taxon>
        <taxon>Cryptophyceae</taxon>
        <taxon>Pyrenomonadales</taxon>
        <taxon>Geminigeraceae</taxon>
        <taxon>Guillardia</taxon>
    </lineage>
</organism>
<dbReference type="OrthoDB" id="194358at2759"/>
<dbReference type="STRING" id="905079.L1IDS2"/>
<evidence type="ECO:0000256" key="2">
    <source>
        <dbReference type="ARBA" id="ARBA00023043"/>
    </source>
</evidence>
<dbReference type="PANTHER" id="PTHR24189">
    <property type="entry name" value="MYOTROPHIN"/>
    <property type="match status" value="1"/>
</dbReference>
<dbReference type="RefSeq" id="XP_005820955.1">
    <property type="nucleotide sequence ID" value="XM_005820898.1"/>
</dbReference>
<feature type="non-terminal residue" evidence="4">
    <location>
        <position position="134"/>
    </location>
</feature>
<dbReference type="Gene3D" id="1.25.40.20">
    <property type="entry name" value="Ankyrin repeat-containing domain"/>
    <property type="match status" value="2"/>
</dbReference>
<evidence type="ECO:0000256" key="1">
    <source>
        <dbReference type="ARBA" id="ARBA00022737"/>
    </source>
</evidence>
<feature type="repeat" description="ANK" evidence="3">
    <location>
        <begin position="100"/>
        <end position="132"/>
    </location>
</feature>
<dbReference type="SUPFAM" id="SSF48403">
    <property type="entry name" value="Ankyrin repeat"/>
    <property type="match status" value="1"/>
</dbReference>
<dbReference type="PaxDb" id="55529-EKX33975"/>
<reference evidence="4 6" key="1">
    <citation type="journal article" date="2012" name="Nature">
        <title>Algal genomes reveal evolutionary mosaicism and the fate of nucleomorphs.</title>
        <authorList>
            <consortium name="DOE Joint Genome Institute"/>
            <person name="Curtis B.A."/>
            <person name="Tanifuji G."/>
            <person name="Burki F."/>
            <person name="Gruber A."/>
            <person name="Irimia M."/>
            <person name="Maruyama S."/>
            <person name="Arias M.C."/>
            <person name="Ball S.G."/>
            <person name="Gile G.H."/>
            <person name="Hirakawa Y."/>
            <person name="Hopkins J.F."/>
            <person name="Kuo A."/>
            <person name="Rensing S.A."/>
            <person name="Schmutz J."/>
            <person name="Symeonidi A."/>
            <person name="Elias M."/>
            <person name="Eveleigh R.J."/>
            <person name="Herman E.K."/>
            <person name="Klute M.J."/>
            <person name="Nakayama T."/>
            <person name="Obornik M."/>
            <person name="Reyes-Prieto A."/>
            <person name="Armbrust E.V."/>
            <person name="Aves S.J."/>
            <person name="Beiko R.G."/>
            <person name="Coutinho P."/>
            <person name="Dacks J.B."/>
            <person name="Durnford D.G."/>
            <person name="Fast N.M."/>
            <person name="Green B.R."/>
            <person name="Grisdale C.J."/>
            <person name="Hempel F."/>
            <person name="Henrissat B."/>
            <person name="Hoppner M.P."/>
            <person name="Ishida K."/>
            <person name="Kim E."/>
            <person name="Koreny L."/>
            <person name="Kroth P.G."/>
            <person name="Liu Y."/>
            <person name="Malik S.B."/>
            <person name="Maier U.G."/>
            <person name="McRose D."/>
            <person name="Mock T."/>
            <person name="Neilson J.A."/>
            <person name="Onodera N.T."/>
            <person name="Poole A.M."/>
            <person name="Pritham E.J."/>
            <person name="Richards T.A."/>
            <person name="Rocap G."/>
            <person name="Roy S.W."/>
            <person name="Sarai C."/>
            <person name="Schaack S."/>
            <person name="Shirato S."/>
            <person name="Slamovits C.H."/>
            <person name="Spencer D.F."/>
            <person name="Suzuki S."/>
            <person name="Worden A.Z."/>
            <person name="Zauner S."/>
            <person name="Barry K."/>
            <person name="Bell C."/>
            <person name="Bharti A.K."/>
            <person name="Crow J.A."/>
            <person name="Grimwood J."/>
            <person name="Kramer R."/>
            <person name="Lindquist E."/>
            <person name="Lucas S."/>
            <person name="Salamov A."/>
            <person name="McFadden G.I."/>
            <person name="Lane C.E."/>
            <person name="Keeling P.J."/>
            <person name="Gray M.W."/>
            <person name="Grigoriev I.V."/>
            <person name="Archibald J.M."/>
        </authorList>
    </citation>
    <scope>NUCLEOTIDE SEQUENCE</scope>
    <source>
        <strain evidence="4 6">CCMP2712</strain>
    </source>
</reference>
<dbReference type="OMA" id="AKCLIAH"/>
<dbReference type="eggNOG" id="KOG0195">
    <property type="taxonomic scope" value="Eukaryota"/>
</dbReference>
<dbReference type="HOGENOM" id="CLU_1901761_0_0_1"/>
<gene>
    <name evidence="4" type="ORF">GUITHDRAFT_56022</name>
</gene>
<dbReference type="PROSITE" id="PS50297">
    <property type="entry name" value="ANK_REP_REGION"/>
    <property type="match status" value="3"/>
</dbReference>
<feature type="repeat" description="ANK" evidence="3">
    <location>
        <begin position="66"/>
        <end position="98"/>
    </location>
</feature>
<proteinExistence type="predicted"/>
<dbReference type="PANTHER" id="PTHR24189:SF50">
    <property type="entry name" value="ANKYRIN REPEAT AND SOCS BOX PROTEIN 2"/>
    <property type="match status" value="1"/>
</dbReference>
<evidence type="ECO:0000313" key="6">
    <source>
        <dbReference type="Proteomes" id="UP000011087"/>
    </source>
</evidence>
<dbReference type="Proteomes" id="UP000011087">
    <property type="component" value="Unassembled WGS sequence"/>
</dbReference>
<dbReference type="Pfam" id="PF12796">
    <property type="entry name" value="Ank_2"/>
    <property type="match status" value="1"/>
</dbReference>
<feature type="repeat" description="ANK" evidence="3">
    <location>
        <begin position="21"/>
        <end position="53"/>
    </location>
</feature>
<accession>L1IDS2</accession>